<keyword evidence="3" id="KW-1185">Reference proteome</keyword>
<dbReference type="Pfam" id="PF00042">
    <property type="entry name" value="Globin"/>
    <property type="match status" value="1"/>
</dbReference>
<dbReference type="InterPro" id="IPR000971">
    <property type="entry name" value="Globin"/>
</dbReference>
<dbReference type="EMBL" id="CYKH01000631">
    <property type="protein sequence ID" value="CUG07473.1"/>
    <property type="molecule type" value="Genomic_DNA"/>
</dbReference>
<dbReference type="SUPFAM" id="SSF52047">
    <property type="entry name" value="RNI-like"/>
    <property type="match status" value="1"/>
</dbReference>
<sequence length="634" mass="68248">MSSLPVVFVGSVCLLVEHNNGQEMVMSVVLRPKRSQQRCDFASLDHTNTDVTVSEGEYRHSVVLGSHSPRTPNFAPIVIFADPQIPVPEDVDPNFVPRTASAALEEARKELQQEDATTQLGSSQALATTVAVASVAAPFQLPLSIEVSCTTSSKASYFSTIAAPSLDALTLHDLSLVLHRQDDAEAAPIHCCLRLLDLSFAVVPTLLAPWSDPSPVEGGVAQISDYLQKSIKKVLAAGTRVPYGIMPLYTLYDHAVFFARALCGPLAAHCRAIPTLRRIFGQTTSLKGPLCCVVPHPSPVAHRWELLKDLDCTTVILGDAGFAPLAVVLTCCRGLRRLIVNQNNLSLPSAKRLVVAVRSGLGGLQELYLSGNQFFELGGEELLRLLKGDAGCLGLLDVANNGFSDRLLSRFDTLSRAVSNQIVEDPLNAMSSRFDYLVHMDALPPQCWEQVEPLWRMLTVAPPLPPGLSGSPSPGIPVAAAAPLLSEIVRSVFVEVAKERQDPAIRIVFGPIGSYVQDNLQPADSVFSPGSSTSMSADTMYLQSYVKMLVTTLRVALDAPMHWDDAVQTLRCIGAQHDRNGVDAALYCAANRCLLKALEAHIPDDTLSPNVKAAVIQVLALMTRSTVGGMTQIV</sequence>
<evidence type="ECO:0000313" key="2">
    <source>
        <dbReference type="EMBL" id="CUG07473.1"/>
    </source>
</evidence>
<accession>A0A0S4IY03</accession>
<protein>
    <recommendedName>
        <fullName evidence="1">Globin domain-containing protein</fullName>
    </recommendedName>
</protein>
<dbReference type="Gene3D" id="1.10.490.10">
    <property type="entry name" value="Globins"/>
    <property type="match status" value="1"/>
</dbReference>
<evidence type="ECO:0000313" key="3">
    <source>
        <dbReference type="Proteomes" id="UP000051952"/>
    </source>
</evidence>
<dbReference type="InterPro" id="IPR032675">
    <property type="entry name" value="LRR_dom_sf"/>
</dbReference>
<organism evidence="2 3">
    <name type="scientific">Bodo saltans</name>
    <name type="common">Flagellated protozoan</name>
    <dbReference type="NCBI Taxonomy" id="75058"/>
    <lineage>
        <taxon>Eukaryota</taxon>
        <taxon>Discoba</taxon>
        <taxon>Euglenozoa</taxon>
        <taxon>Kinetoplastea</taxon>
        <taxon>Metakinetoplastina</taxon>
        <taxon>Eubodonida</taxon>
        <taxon>Bodonidae</taxon>
        <taxon>Bodo</taxon>
    </lineage>
</organism>
<dbReference type="InterPro" id="IPR012292">
    <property type="entry name" value="Globin/Proto"/>
</dbReference>
<feature type="domain" description="Globin" evidence="1">
    <location>
        <begin position="538"/>
        <end position="621"/>
    </location>
</feature>
<dbReference type="InterPro" id="IPR009050">
    <property type="entry name" value="Globin-like_sf"/>
</dbReference>
<dbReference type="SUPFAM" id="SSF46458">
    <property type="entry name" value="Globin-like"/>
    <property type="match status" value="1"/>
</dbReference>
<evidence type="ECO:0000259" key="1">
    <source>
        <dbReference type="Pfam" id="PF00042"/>
    </source>
</evidence>
<name>A0A0S4IY03_BODSA</name>
<dbReference type="InterPro" id="IPR001611">
    <property type="entry name" value="Leu-rich_rpt"/>
</dbReference>
<dbReference type="GO" id="GO:0020037">
    <property type="term" value="F:heme binding"/>
    <property type="evidence" value="ECO:0007669"/>
    <property type="project" value="InterPro"/>
</dbReference>
<reference evidence="3" key="1">
    <citation type="submission" date="2015-09" db="EMBL/GenBank/DDBJ databases">
        <authorList>
            <consortium name="Pathogen Informatics"/>
        </authorList>
    </citation>
    <scope>NUCLEOTIDE SEQUENCE [LARGE SCALE GENOMIC DNA]</scope>
    <source>
        <strain evidence="3">Lake Konstanz</strain>
    </source>
</reference>
<dbReference type="Proteomes" id="UP000051952">
    <property type="component" value="Unassembled WGS sequence"/>
</dbReference>
<dbReference type="GO" id="GO:0019825">
    <property type="term" value="F:oxygen binding"/>
    <property type="evidence" value="ECO:0007669"/>
    <property type="project" value="InterPro"/>
</dbReference>
<proteinExistence type="predicted"/>
<dbReference type="AlphaFoldDB" id="A0A0S4IY03"/>
<dbReference type="Gene3D" id="3.80.10.10">
    <property type="entry name" value="Ribonuclease Inhibitor"/>
    <property type="match status" value="1"/>
</dbReference>
<dbReference type="OrthoDB" id="120976at2759"/>
<dbReference type="PROSITE" id="PS51450">
    <property type="entry name" value="LRR"/>
    <property type="match status" value="1"/>
</dbReference>
<dbReference type="VEuPathDB" id="TriTrypDB:BSAL_73765"/>
<gene>
    <name evidence="2" type="ORF">BSAL_73765</name>
</gene>